<keyword evidence="10" id="KW-0325">Glycoprotein</keyword>
<evidence type="ECO:0000256" key="4">
    <source>
        <dbReference type="ARBA" id="ARBA00022679"/>
    </source>
</evidence>
<evidence type="ECO:0000256" key="8">
    <source>
        <dbReference type="ARBA" id="ARBA00023034"/>
    </source>
</evidence>
<dbReference type="InterPro" id="IPR007110">
    <property type="entry name" value="Ig-like_dom"/>
</dbReference>
<dbReference type="PROSITE" id="PS50835">
    <property type="entry name" value="IG_LIKE"/>
    <property type="match status" value="1"/>
</dbReference>
<dbReference type="InterPro" id="IPR013783">
    <property type="entry name" value="Ig-like_fold"/>
</dbReference>
<feature type="domain" description="Ig-like" evidence="12">
    <location>
        <begin position="1"/>
        <end position="82"/>
    </location>
</feature>
<dbReference type="PANTHER" id="PTHR11214">
    <property type="entry name" value="BETA-1,3-N-ACETYLGLUCOSAMINYLTRANSFERASE"/>
    <property type="match status" value="1"/>
</dbReference>
<evidence type="ECO:0000313" key="13">
    <source>
        <dbReference type="EMBL" id="KAF0307038.1"/>
    </source>
</evidence>
<keyword evidence="3 11" id="KW-0328">Glycosyltransferase</keyword>
<sequence>MVAWLLQPDHRLLTVQEKTFTQDKRISAQYFRQTELWTLYILNATVNDTGTYECQVSSHPWVRLFVRLKVTDPNADNTTTASDEPLLTRDYHEPGFGIAGDHLCPSGGDGIRLVMMVQSRPSNTAVRRTLRRTWARPGIQRKDVVLAFLVARTNDSAVQKSIEKEADVFADIVQANFVDHYNNLTLKSLATLEWFDTFCPRAKFLLKADDDLFVNMDNLMTFISHHEDERRVIFGNVVFNPKPDRDPTSKFYTSLAVWGKHTFPKYVGGPIYLMSGDVPPRIYDTLMKRPYLFIEDVAVTGIGAQLAGVRRRRAPELFTYPVPSGDTCRFRLLIGAHQIPTEDLDDIWQRVHDPLVQCQTPEYSATLWEPCARLKEQERMRHCMLVLFAAPKTGKKDEWGPA</sequence>
<evidence type="ECO:0000256" key="9">
    <source>
        <dbReference type="ARBA" id="ARBA00023136"/>
    </source>
</evidence>
<comment type="subcellular location">
    <subcellularLocation>
        <location evidence="1 11">Golgi apparatus membrane</location>
        <topology evidence="1 11">Single-pass type II membrane protein</topology>
    </subcellularLocation>
</comment>
<gene>
    <name evidence="13" type="primary">B3GALT5_8</name>
    <name evidence="13" type="ORF">FJT64_002340</name>
</gene>
<dbReference type="OrthoDB" id="6374241at2759"/>
<dbReference type="Gene3D" id="3.90.550.50">
    <property type="match status" value="1"/>
</dbReference>
<dbReference type="GO" id="GO:0006493">
    <property type="term" value="P:protein O-linked glycosylation"/>
    <property type="evidence" value="ECO:0007669"/>
    <property type="project" value="TreeGrafter"/>
</dbReference>
<protein>
    <recommendedName>
        <fullName evidence="11">Hexosyltransferase</fullName>
        <ecNumber evidence="11">2.4.1.-</ecNumber>
    </recommendedName>
</protein>
<comment type="similarity">
    <text evidence="2 11">Belongs to the glycosyltransferase 31 family.</text>
</comment>
<keyword evidence="14" id="KW-1185">Reference proteome</keyword>
<evidence type="ECO:0000256" key="5">
    <source>
        <dbReference type="ARBA" id="ARBA00022692"/>
    </source>
</evidence>
<evidence type="ECO:0000256" key="10">
    <source>
        <dbReference type="ARBA" id="ARBA00023180"/>
    </source>
</evidence>
<dbReference type="PANTHER" id="PTHR11214:SF314">
    <property type="entry name" value="HEXOSYLTRANSFERASE"/>
    <property type="match status" value="1"/>
</dbReference>
<evidence type="ECO:0000256" key="1">
    <source>
        <dbReference type="ARBA" id="ARBA00004323"/>
    </source>
</evidence>
<dbReference type="Pfam" id="PF01762">
    <property type="entry name" value="Galactosyl_T"/>
    <property type="match status" value="1"/>
</dbReference>
<dbReference type="GO" id="GO:0016758">
    <property type="term" value="F:hexosyltransferase activity"/>
    <property type="evidence" value="ECO:0007669"/>
    <property type="project" value="InterPro"/>
</dbReference>
<proteinExistence type="inferred from homology"/>
<dbReference type="FunFam" id="3.90.550.50:FF:000001">
    <property type="entry name" value="Hexosyltransferase"/>
    <property type="match status" value="1"/>
</dbReference>
<dbReference type="EMBL" id="VIIS01000614">
    <property type="protein sequence ID" value="KAF0307038.1"/>
    <property type="molecule type" value="Genomic_DNA"/>
</dbReference>
<evidence type="ECO:0000256" key="7">
    <source>
        <dbReference type="ARBA" id="ARBA00022989"/>
    </source>
</evidence>
<evidence type="ECO:0000256" key="3">
    <source>
        <dbReference type="ARBA" id="ARBA00022676"/>
    </source>
</evidence>
<keyword evidence="5" id="KW-0812">Transmembrane</keyword>
<comment type="caution">
    <text evidence="13">The sequence shown here is derived from an EMBL/GenBank/DDBJ whole genome shotgun (WGS) entry which is preliminary data.</text>
</comment>
<dbReference type="Proteomes" id="UP000440578">
    <property type="component" value="Unassembled WGS sequence"/>
</dbReference>
<keyword evidence="4 13" id="KW-0808">Transferase</keyword>
<keyword evidence="6" id="KW-0735">Signal-anchor</keyword>
<dbReference type="SUPFAM" id="SSF48726">
    <property type="entry name" value="Immunoglobulin"/>
    <property type="match status" value="1"/>
</dbReference>
<evidence type="ECO:0000313" key="14">
    <source>
        <dbReference type="Proteomes" id="UP000440578"/>
    </source>
</evidence>
<dbReference type="InterPro" id="IPR002659">
    <property type="entry name" value="Glyco_trans_31"/>
</dbReference>
<evidence type="ECO:0000256" key="6">
    <source>
        <dbReference type="ARBA" id="ARBA00022968"/>
    </source>
</evidence>
<dbReference type="EC" id="2.4.1.-" evidence="11"/>
<accession>A0A6A4WX62</accession>
<keyword evidence="8 11" id="KW-0333">Golgi apparatus</keyword>
<reference evidence="13 14" key="1">
    <citation type="submission" date="2019-07" db="EMBL/GenBank/DDBJ databases">
        <title>Draft genome assembly of a fouling barnacle, Amphibalanus amphitrite (Darwin, 1854): The first reference genome for Thecostraca.</title>
        <authorList>
            <person name="Kim W."/>
        </authorList>
    </citation>
    <scope>NUCLEOTIDE SEQUENCE [LARGE SCALE GENOMIC DNA]</scope>
    <source>
        <strain evidence="13">SNU_AA5</strain>
        <tissue evidence="13">Soma without cirri and trophi</tissue>
    </source>
</reference>
<dbReference type="AlphaFoldDB" id="A0A6A4WX62"/>
<evidence type="ECO:0000256" key="11">
    <source>
        <dbReference type="RuleBase" id="RU363063"/>
    </source>
</evidence>
<evidence type="ECO:0000256" key="2">
    <source>
        <dbReference type="ARBA" id="ARBA00008661"/>
    </source>
</evidence>
<dbReference type="GO" id="GO:0000139">
    <property type="term" value="C:Golgi membrane"/>
    <property type="evidence" value="ECO:0007669"/>
    <property type="project" value="UniProtKB-SubCell"/>
</dbReference>
<dbReference type="Gene3D" id="2.60.40.10">
    <property type="entry name" value="Immunoglobulins"/>
    <property type="match status" value="1"/>
</dbReference>
<evidence type="ECO:0000259" key="12">
    <source>
        <dbReference type="PROSITE" id="PS50835"/>
    </source>
</evidence>
<keyword evidence="9" id="KW-0472">Membrane</keyword>
<organism evidence="13 14">
    <name type="scientific">Amphibalanus amphitrite</name>
    <name type="common">Striped barnacle</name>
    <name type="synonym">Balanus amphitrite</name>
    <dbReference type="NCBI Taxonomy" id="1232801"/>
    <lineage>
        <taxon>Eukaryota</taxon>
        <taxon>Metazoa</taxon>
        <taxon>Ecdysozoa</taxon>
        <taxon>Arthropoda</taxon>
        <taxon>Crustacea</taxon>
        <taxon>Multicrustacea</taxon>
        <taxon>Cirripedia</taxon>
        <taxon>Thoracica</taxon>
        <taxon>Thoracicalcarea</taxon>
        <taxon>Balanomorpha</taxon>
        <taxon>Balanoidea</taxon>
        <taxon>Balanidae</taxon>
        <taxon>Amphibalaninae</taxon>
        <taxon>Amphibalanus</taxon>
    </lineage>
</organism>
<keyword evidence="7" id="KW-1133">Transmembrane helix</keyword>
<name>A0A6A4WX62_AMPAM</name>
<dbReference type="InterPro" id="IPR036179">
    <property type="entry name" value="Ig-like_dom_sf"/>
</dbReference>